<evidence type="ECO:0000259" key="1">
    <source>
        <dbReference type="SMART" id="SM00245"/>
    </source>
</evidence>
<dbReference type="Pfam" id="PF11918">
    <property type="entry name" value="Peptidase_S41_N"/>
    <property type="match status" value="1"/>
</dbReference>
<name>A0ABX0JUM1_9PROT</name>
<sequence>MPSRSPRRCGSIMWCGGSDPVGSGVMARRGVQAIVRLGLAALFVASCWAAGVPPAEAQDMVLSNDEAHDFVLSLGRTLTDDYPFPDISARYAEALERHLDNGEYYGRAPCELGVRITADLQVVHPDKHLKVHCRADVNRTDRPISSGFQSVEVDSVHQTTYIQSNGSWDNDEYTYTAAFSVMQLAGRSRYIIIDLRDNVGGTGVIGRILASYFFRPGEEQFFMYGYPKDRSQGIQEWTFPYVPGHRSDKAKLYILVNKDTFSAAEGFAFGMRNLKRATIIGQTTAGGGIAGMFVNFDGGKEAVFVPTKMLVAPHTDKGWDGVGVVPDYVTAVGHEREKAMELIEADQGR</sequence>
<dbReference type="Gene3D" id="3.90.226.10">
    <property type="entry name" value="2-enoyl-CoA Hydratase, Chain A, domain 1"/>
    <property type="match status" value="1"/>
</dbReference>
<dbReference type="InterPro" id="IPR005151">
    <property type="entry name" value="Tail-specific_protease"/>
</dbReference>
<dbReference type="CDD" id="cd07563">
    <property type="entry name" value="Peptidase_S41_IRBP"/>
    <property type="match status" value="1"/>
</dbReference>
<organism evidence="2 3">
    <name type="scientific">Acetobacter conturbans</name>
    <dbReference type="NCBI Taxonomy" id="1737472"/>
    <lineage>
        <taxon>Bacteria</taxon>
        <taxon>Pseudomonadati</taxon>
        <taxon>Pseudomonadota</taxon>
        <taxon>Alphaproteobacteria</taxon>
        <taxon>Acetobacterales</taxon>
        <taxon>Acetobacteraceae</taxon>
        <taxon>Acetobacter</taxon>
    </lineage>
</organism>
<dbReference type="Gene3D" id="3.30.750.44">
    <property type="match status" value="1"/>
</dbReference>
<dbReference type="SMART" id="SM00245">
    <property type="entry name" value="TSPc"/>
    <property type="match status" value="1"/>
</dbReference>
<dbReference type="PANTHER" id="PTHR11261:SF3">
    <property type="entry name" value="RETINOL-BINDING PROTEIN 3"/>
    <property type="match status" value="1"/>
</dbReference>
<dbReference type="Proteomes" id="UP000631653">
    <property type="component" value="Unassembled WGS sequence"/>
</dbReference>
<dbReference type="InterPro" id="IPR029045">
    <property type="entry name" value="ClpP/crotonase-like_dom_sf"/>
</dbReference>
<comment type="caution">
    <text evidence="2">The sequence shown here is derived from an EMBL/GenBank/DDBJ whole genome shotgun (WGS) entry which is preliminary data.</text>
</comment>
<dbReference type="EMBL" id="WOSY01000001">
    <property type="protein sequence ID" value="NHN87062.1"/>
    <property type="molecule type" value="Genomic_DNA"/>
</dbReference>
<protein>
    <submittedName>
        <fullName evidence="2">Peptidase S41</fullName>
    </submittedName>
</protein>
<reference evidence="2 3" key="1">
    <citation type="journal article" date="2020" name="Int. J. Syst. Evol. Microbiol.">
        <title>Novel acetic acid bacteria from cider fermentations: Acetobacter conturbans sp. nov. and Acetobacter fallax sp. nov.</title>
        <authorList>
            <person name="Sombolestani A.S."/>
            <person name="Cleenwerck I."/>
            <person name="Cnockaert M."/>
            <person name="Borremans W."/>
            <person name="Wieme A.D."/>
            <person name="De Vuyst L."/>
            <person name="Vandamme P."/>
        </authorList>
    </citation>
    <scope>NUCLEOTIDE SEQUENCE [LARGE SCALE GENOMIC DNA]</scope>
    <source>
        <strain evidence="2 3">LMG 1627</strain>
    </source>
</reference>
<dbReference type="SUPFAM" id="SSF52096">
    <property type="entry name" value="ClpP/crotonase"/>
    <property type="match status" value="1"/>
</dbReference>
<gene>
    <name evidence="2" type="ORF">GOB81_00205</name>
</gene>
<dbReference type="Pfam" id="PF03572">
    <property type="entry name" value="Peptidase_S41"/>
    <property type="match status" value="1"/>
</dbReference>
<keyword evidence="3" id="KW-1185">Reference proteome</keyword>
<feature type="domain" description="Tail specific protease" evidence="1">
    <location>
        <begin position="113"/>
        <end position="331"/>
    </location>
</feature>
<proteinExistence type="predicted"/>
<evidence type="ECO:0000313" key="3">
    <source>
        <dbReference type="Proteomes" id="UP000631653"/>
    </source>
</evidence>
<dbReference type="PANTHER" id="PTHR11261">
    <property type="entry name" value="INTERPHOTORECEPTOR RETINOID-BINDING PROTEIN"/>
    <property type="match status" value="1"/>
</dbReference>
<accession>A0ABX0JUM1</accession>
<evidence type="ECO:0000313" key="2">
    <source>
        <dbReference type="EMBL" id="NHN87062.1"/>
    </source>
</evidence>